<dbReference type="Pfam" id="PF00466">
    <property type="entry name" value="Ribosomal_L10"/>
    <property type="match status" value="1"/>
</dbReference>
<sequence>MKKEQKDTIIVELGKKLTEYPHFYLVDVTGMDAEATSSFRRKCFKSEIKMVVVKNKLLHQAFEKAEVDFSELYGTLKGSTAVLFTQTANIPAKLLKDKEIKAAGVPSLKAAYAEEGFYVGADKLEELSAIKSKGEVIADIVALLQSPAKNVVSALQSGANTIHGVLKTLGERAE</sequence>
<dbReference type="Proteomes" id="UP000002772">
    <property type="component" value="Unassembled WGS sequence"/>
</dbReference>
<dbReference type="InterPro" id="IPR043141">
    <property type="entry name" value="Ribosomal_uL10-like_sf"/>
</dbReference>
<evidence type="ECO:0000313" key="8">
    <source>
        <dbReference type="Proteomes" id="UP000002772"/>
    </source>
</evidence>
<reference evidence="8" key="1">
    <citation type="journal article" date="2011" name="Stand. Genomic Sci.">
        <title>Non-contiguous finished genome sequence of the opportunistic oral pathogen Prevotella multisaccharivorax type strain (PPPA20).</title>
        <authorList>
            <person name="Pati A."/>
            <person name="Gronow S."/>
            <person name="Lu M."/>
            <person name="Lapidus A."/>
            <person name="Nolan M."/>
            <person name="Lucas S."/>
            <person name="Hammon N."/>
            <person name="Deshpande S."/>
            <person name="Cheng J.F."/>
            <person name="Tapia R."/>
            <person name="Han C."/>
            <person name="Goodwin L."/>
            <person name="Pitluck S."/>
            <person name="Liolios K."/>
            <person name="Pagani I."/>
            <person name="Mavromatis K."/>
            <person name="Mikhailova N."/>
            <person name="Huntemann M."/>
            <person name="Chen A."/>
            <person name="Palaniappan K."/>
            <person name="Land M."/>
            <person name="Hauser L."/>
            <person name="Detter J.C."/>
            <person name="Brambilla E.M."/>
            <person name="Rohde M."/>
            <person name="Goker M."/>
            <person name="Woyke T."/>
            <person name="Bristow J."/>
            <person name="Eisen J.A."/>
            <person name="Markowitz V."/>
            <person name="Hugenholtz P."/>
            <person name="Kyrpides N.C."/>
            <person name="Klenk H.P."/>
            <person name="Ivanova N."/>
        </authorList>
    </citation>
    <scope>NUCLEOTIDE SEQUENCE [LARGE SCALE GENOMIC DNA]</scope>
    <source>
        <strain evidence="8">DSM 17128</strain>
    </source>
</reference>
<gene>
    <name evidence="7" type="ORF">Premu_0293</name>
</gene>
<keyword evidence="3 7" id="KW-0689">Ribosomal protein</keyword>
<evidence type="ECO:0000256" key="5">
    <source>
        <dbReference type="ARBA" id="ARBA00035202"/>
    </source>
</evidence>
<evidence type="ECO:0000256" key="1">
    <source>
        <dbReference type="ARBA" id="ARBA00002633"/>
    </source>
</evidence>
<dbReference type="Gene3D" id="3.30.70.1730">
    <property type="match status" value="1"/>
</dbReference>
<organism evidence="7 8">
    <name type="scientific">Hallella multisaccharivorax DSM 17128</name>
    <dbReference type="NCBI Taxonomy" id="688246"/>
    <lineage>
        <taxon>Bacteria</taxon>
        <taxon>Pseudomonadati</taxon>
        <taxon>Bacteroidota</taxon>
        <taxon>Bacteroidia</taxon>
        <taxon>Bacteroidales</taxon>
        <taxon>Prevotellaceae</taxon>
        <taxon>Hallella</taxon>
    </lineage>
</organism>
<dbReference type="PANTHER" id="PTHR11560">
    <property type="entry name" value="39S RIBOSOMAL PROTEIN L10, MITOCHONDRIAL"/>
    <property type="match status" value="1"/>
</dbReference>
<dbReference type="InterPro" id="IPR047865">
    <property type="entry name" value="Ribosomal_uL10_bac_type"/>
</dbReference>
<proteinExistence type="inferred from homology"/>
<dbReference type="AlphaFoldDB" id="F8NA48"/>
<comment type="similarity">
    <text evidence="2">Belongs to the universal ribosomal protein uL10 family.</text>
</comment>
<keyword evidence="4" id="KW-0687">Ribonucleoprotein</keyword>
<dbReference type="InterPro" id="IPR001790">
    <property type="entry name" value="Ribosomal_uL10"/>
</dbReference>
<evidence type="ECO:0000256" key="2">
    <source>
        <dbReference type="ARBA" id="ARBA00008889"/>
    </source>
</evidence>
<evidence type="ECO:0000256" key="6">
    <source>
        <dbReference type="ARBA" id="ARBA00035502"/>
    </source>
</evidence>
<evidence type="ECO:0000256" key="4">
    <source>
        <dbReference type="ARBA" id="ARBA00023274"/>
    </source>
</evidence>
<dbReference type="eggNOG" id="COG0244">
    <property type="taxonomic scope" value="Bacteria"/>
</dbReference>
<dbReference type="STRING" id="688246.Premu_0293"/>
<dbReference type="SUPFAM" id="SSF160369">
    <property type="entry name" value="Ribosomal protein L10-like"/>
    <property type="match status" value="1"/>
</dbReference>
<dbReference type="GO" id="GO:1990904">
    <property type="term" value="C:ribonucleoprotein complex"/>
    <property type="evidence" value="ECO:0007669"/>
    <property type="project" value="UniProtKB-KW"/>
</dbReference>
<dbReference type="OrthoDB" id="1523686at2"/>
<dbReference type="GO" id="GO:0005840">
    <property type="term" value="C:ribosome"/>
    <property type="evidence" value="ECO:0007669"/>
    <property type="project" value="UniProtKB-KW"/>
</dbReference>
<protein>
    <recommendedName>
        <fullName evidence="5">Large ribosomal subunit protein uL10</fullName>
    </recommendedName>
    <alternativeName>
        <fullName evidence="6">50S ribosomal protein L10</fullName>
    </alternativeName>
</protein>
<dbReference type="NCBIfam" id="NF000955">
    <property type="entry name" value="PRK00099.1-1"/>
    <property type="match status" value="1"/>
</dbReference>
<evidence type="ECO:0000256" key="3">
    <source>
        <dbReference type="ARBA" id="ARBA00022980"/>
    </source>
</evidence>
<dbReference type="EMBL" id="GL945017">
    <property type="protein sequence ID" value="EGN55778.1"/>
    <property type="molecule type" value="Genomic_DNA"/>
</dbReference>
<evidence type="ECO:0000313" key="7">
    <source>
        <dbReference type="EMBL" id="EGN55778.1"/>
    </source>
</evidence>
<dbReference type="CDD" id="cd05797">
    <property type="entry name" value="Ribosomal_L10"/>
    <property type="match status" value="1"/>
</dbReference>
<accession>F8NA48</accession>
<name>F8NA48_9BACT</name>
<comment type="function">
    <text evidence="1">Forms part of the ribosomal stalk, playing a central role in the interaction of the ribosome with GTP-bound translation factors.</text>
</comment>
<dbReference type="RefSeq" id="WP_007572535.1">
    <property type="nucleotide sequence ID" value="NZ_BPTS01000001.1"/>
</dbReference>
<dbReference type="HOGENOM" id="CLU_092227_3_0_10"/>
<keyword evidence="8" id="KW-1185">Reference proteome</keyword>